<protein>
    <submittedName>
        <fullName evidence="1">Uncharacterized protein</fullName>
    </submittedName>
</protein>
<keyword evidence="2" id="KW-1185">Reference proteome</keyword>
<name>A0ABD2XEC2_9HYME</name>
<reference evidence="1 2" key="1">
    <citation type="journal article" date="2024" name="bioRxiv">
        <title>A reference genome for Trichogramma kaykai: A tiny desert-dwelling parasitoid wasp with competing sex-ratio distorters.</title>
        <authorList>
            <person name="Culotta J."/>
            <person name="Lindsey A.R."/>
        </authorList>
    </citation>
    <scope>NUCLEOTIDE SEQUENCE [LARGE SCALE GENOMIC DNA]</scope>
    <source>
        <strain evidence="1 2">KSX58</strain>
    </source>
</reference>
<dbReference type="Proteomes" id="UP001627154">
    <property type="component" value="Unassembled WGS sequence"/>
</dbReference>
<proteinExistence type="predicted"/>
<dbReference type="AlphaFoldDB" id="A0ABD2XEC2"/>
<evidence type="ECO:0000313" key="2">
    <source>
        <dbReference type="Proteomes" id="UP001627154"/>
    </source>
</evidence>
<comment type="caution">
    <text evidence="1">The sequence shown here is derived from an EMBL/GenBank/DDBJ whole genome shotgun (WGS) entry which is preliminary data.</text>
</comment>
<accession>A0ABD2XEC2</accession>
<sequence length="200" mass="22843">MLGNNRVDRGEDIISWKRSVISSRCVGPPKRATVRIRVTHTKSRHRHGIACEKRLELETIKTTRSVYIRYASVNVLLRGRNVRSLFSVLLYACCRGRGGFFSSATLKRNAHAAEVSSALLLHSFIIICDSKNLGHQPIFELYYVVNNATTRRNTRAELRTDTVKIYLTSSSANIRSRAIHLIHIHTCLSGAFQWLWHTFH</sequence>
<gene>
    <name evidence="1" type="ORF">TKK_003610</name>
</gene>
<organism evidence="1 2">
    <name type="scientific">Trichogramma kaykai</name>
    <dbReference type="NCBI Taxonomy" id="54128"/>
    <lineage>
        <taxon>Eukaryota</taxon>
        <taxon>Metazoa</taxon>
        <taxon>Ecdysozoa</taxon>
        <taxon>Arthropoda</taxon>
        <taxon>Hexapoda</taxon>
        <taxon>Insecta</taxon>
        <taxon>Pterygota</taxon>
        <taxon>Neoptera</taxon>
        <taxon>Endopterygota</taxon>
        <taxon>Hymenoptera</taxon>
        <taxon>Apocrita</taxon>
        <taxon>Proctotrupomorpha</taxon>
        <taxon>Chalcidoidea</taxon>
        <taxon>Trichogrammatidae</taxon>
        <taxon>Trichogramma</taxon>
    </lineage>
</organism>
<evidence type="ECO:0000313" key="1">
    <source>
        <dbReference type="EMBL" id="KAL3403673.1"/>
    </source>
</evidence>
<dbReference type="EMBL" id="JBJJXI010000029">
    <property type="protein sequence ID" value="KAL3403673.1"/>
    <property type="molecule type" value="Genomic_DNA"/>
</dbReference>